<dbReference type="Gene3D" id="1.25.40.10">
    <property type="entry name" value="Tetratricopeptide repeat domain"/>
    <property type="match status" value="1"/>
</dbReference>
<accession>A0ABZ1AMR0</accession>
<protein>
    <submittedName>
        <fullName evidence="3">Tetratricopeptide repeat protein</fullName>
    </submittedName>
</protein>
<feature type="transmembrane region" description="Helical" evidence="2">
    <location>
        <begin position="16"/>
        <end position="35"/>
    </location>
</feature>
<dbReference type="RefSeq" id="WP_407279496.1">
    <property type="nucleotide sequence ID" value="NZ_CP141259.1"/>
</dbReference>
<evidence type="ECO:0000313" key="4">
    <source>
        <dbReference type="Proteomes" id="UP001626593"/>
    </source>
</evidence>
<name>A0ABZ1AMR0_AROEV</name>
<evidence type="ECO:0000256" key="1">
    <source>
        <dbReference type="SAM" id="MobiDB-lite"/>
    </source>
</evidence>
<dbReference type="EMBL" id="CP141259">
    <property type="protein sequence ID" value="WRL46760.1"/>
    <property type="molecule type" value="Genomic_DNA"/>
</dbReference>
<dbReference type="Proteomes" id="UP001626593">
    <property type="component" value="Chromosome"/>
</dbReference>
<dbReference type="SUPFAM" id="SSF48452">
    <property type="entry name" value="TPR-like"/>
    <property type="match status" value="1"/>
</dbReference>
<organism evidence="3 4">
    <name type="scientific">Aromatoleum evansii</name>
    <name type="common">Azoarcus evansii</name>
    <dbReference type="NCBI Taxonomy" id="59406"/>
    <lineage>
        <taxon>Bacteria</taxon>
        <taxon>Pseudomonadati</taxon>
        <taxon>Pseudomonadota</taxon>
        <taxon>Betaproteobacteria</taxon>
        <taxon>Rhodocyclales</taxon>
        <taxon>Rhodocyclaceae</taxon>
        <taxon>Aromatoleum</taxon>
    </lineage>
</organism>
<evidence type="ECO:0000256" key="2">
    <source>
        <dbReference type="SAM" id="Phobius"/>
    </source>
</evidence>
<keyword evidence="2" id="KW-0472">Membrane</keyword>
<keyword evidence="2" id="KW-1133">Transmembrane helix</keyword>
<reference evidence="3 4" key="1">
    <citation type="submission" date="2023-12" db="EMBL/GenBank/DDBJ databases">
        <title>A. evansii MAY27, complete genome.</title>
        <authorList>
            <person name="Wang Y."/>
        </authorList>
    </citation>
    <scope>NUCLEOTIDE SEQUENCE [LARGE SCALE GENOMIC DNA]</scope>
    <source>
        <strain evidence="3 4">MAY27</strain>
    </source>
</reference>
<feature type="compositionally biased region" description="Basic and acidic residues" evidence="1">
    <location>
        <begin position="62"/>
        <end position="76"/>
    </location>
</feature>
<feature type="region of interest" description="Disordered" evidence="1">
    <location>
        <begin position="52"/>
        <end position="80"/>
    </location>
</feature>
<keyword evidence="2" id="KW-0812">Transmembrane</keyword>
<keyword evidence="4" id="KW-1185">Reference proteome</keyword>
<proteinExistence type="predicted"/>
<dbReference type="InterPro" id="IPR011990">
    <property type="entry name" value="TPR-like_helical_dom_sf"/>
</dbReference>
<sequence>MTTTPSPRKRRDRRGTAALAVTAGIILCGYLLSLLPGRAVRGNIDAPFARLEQHRQGSSPARAEESPATQDKHDHLPPPARHALKTAEGQIEAKHFNEAIATLNRQRPALKNEPQALLLLARALEGNRDHAAARDFYTAALDRDPLLAGAYWGVATTSEALGDLTAAVGAMRSYLHVEPDKDPDRLQIAQARSALWEWEARLGRGPWGPTKGIPPGFTADDIKRDGRGVAVRMQVPGTEQPDGSLLAEIRHADKQVIFPRP</sequence>
<gene>
    <name evidence="3" type="ORF">U5817_01560</name>
</gene>
<evidence type="ECO:0000313" key="3">
    <source>
        <dbReference type="EMBL" id="WRL46760.1"/>
    </source>
</evidence>